<evidence type="ECO:0000256" key="4">
    <source>
        <dbReference type="SAM" id="MobiDB-lite"/>
    </source>
</evidence>
<dbReference type="SUPFAM" id="SSF56112">
    <property type="entry name" value="Protein kinase-like (PK-like)"/>
    <property type="match status" value="1"/>
</dbReference>
<evidence type="ECO:0000256" key="3">
    <source>
        <dbReference type="PROSITE-ProRule" id="PRU10141"/>
    </source>
</evidence>
<dbReference type="Pfam" id="PF00069">
    <property type="entry name" value="Pkinase"/>
    <property type="match status" value="1"/>
</dbReference>
<accession>A0A433QXG2</accession>
<evidence type="ECO:0000313" key="7">
    <source>
        <dbReference type="Proteomes" id="UP000274822"/>
    </source>
</evidence>
<evidence type="ECO:0000256" key="1">
    <source>
        <dbReference type="ARBA" id="ARBA00022741"/>
    </source>
</evidence>
<dbReference type="FunFam" id="3.30.200.20:FF:000042">
    <property type="entry name" value="Aurora kinase A"/>
    <property type="match status" value="1"/>
</dbReference>
<dbReference type="GO" id="GO:0005524">
    <property type="term" value="F:ATP binding"/>
    <property type="evidence" value="ECO:0007669"/>
    <property type="project" value="UniProtKB-UniRule"/>
</dbReference>
<feature type="domain" description="Protein kinase" evidence="5">
    <location>
        <begin position="47"/>
        <end position="259"/>
    </location>
</feature>
<gene>
    <name evidence="6" type="ORF">BC938DRAFT_480294</name>
</gene>
<dbReference type="InterPro" id="IPR017441">
    <property type="entry name" value="Protein_kinase_ATP_BS"/>
</dbReference>
<dbReference type="PANTHER" id="PTHR24347">
    <property type="entry name" value="SERINE/THREONINE-PROTEIN KINASE"/>
    <property type="match status" value="1"/>
</dbReference>
<feature type="region of interest" description="Disordered" evidence="4">
    <location>
        <begin position="187"/>
        <end position="259"/>
    </location>
</feature>
<keyword evidence="1 3" id="KW-0547">Nucleotide-binding</keyword>
<evidence type="ECO:0000256" key="2">
    <source>
        <dbReference type="ARBA" id="ARBA00022840"/>
    </source>
</evidence>
<organism evidence="6 7">
    <name type="scientific">Jimgerdemannia flammicorona</name>
    <dbReference type="NCBI Taxonomy" id="994334"/>
    <lineage>
        <taxon>Eukaryota</taxon>
        <taxon>Fungi</taxon>
        <taxon>Fungi incertae sedis</taxon>
        <taxon>Mucoromycota</taxon>
        <taxon>Mucoromycotina</taxon>
        <taxon>Endogonomycetes</taxon>
        <taxon>Endogonales</taxon>
        <taxon>Endogonaceae</taxon>
        <taxon>Jimgerdemannia</taxon>
    </lineage>
</organism>
<reference evidence="6 7" key="1">
    <citation type="journal article" date="2018" name="New Phytol.">
        <title>Phylogenomics of Endogonaceae and evolution of mycorrhizas within Mucoromycota.</title>
        <authorList>
            <person name="Chang Y."/>
            <person name="Desiro A."/>
            <person name="Na H."/>
            <person name="Sandor L."/>
            <person name="Lipzen A."/>
            <person name="Clum A."/>
            <person name="Barry K."/>
            <person name="Grigoriev I.V."/>
            <person name="Martin F.M."/>
            <person name="Stajich J.E."/>
            <person name="Smith M.E."/>
            <person name="Bonito G."/>
            <person name="Spatafora J.W."/>
        </authorList>
    </citation>
    <scope>NUCLEOTIDE SEQUENCE [LARGE SCALE GENOMIC DNA]</scope>
    <source>
        <strain evidence="6 7">AD002</strain>
    </source>
</reference>
<sequence>MKLPRRLKRAFQKLKPNRVMNKIVNLFKKTHDDDNPPYPLALERHYRISKKVLGVGSFAVVKECTDRATNQPFALKIILKKAIQGKEHMLTTELDVLKKVRHRHIVSMHDLFESKDAVYIIADLASGGELFQQLLEKGSYTEKDASNLVRQILDGVAYLHERDLGDNLCWMRWTMLSRKIRFGLRSIQQSTQRDTPETTLIPPDQSPTSPHTLTNPLLLHITDRPPGLEAREPALQGQIRDGGSNDYGFWPVQDPGPPQ</sequence>
<feature type="binding site" evidence="3">
    <location>
        <position position="80"/>
    </location>
    <ligand>
        <name>ATP</name>
        <dbReference type="ChEBI" id="CHEBI:30616"/>
    </ligand>
</feature>
<name>A0A433QXG2_9FUNG</name>
<dbReference type="GO" id="GO:0004672">
    <property type="term" value="F:protein kinase activity"/>
    <property type="evidence" value="ECO:0007669"/>
    <property type="project" value="InterPro"/>
</dbReference>
<dbReference type="Proteomes" id="UP000274822">
    <property type="component" value="Unassembled WGS sequence"/>
</dbReference>
<evidence type="ECO:0000313" key="6">
    <source>
        <dbReference type="EMBL" id="RUS34458.1"/>
    </source>
</evidence>
<dbReference type="PROSITE" id="PS50011">
    <property type="entry name" value="PROTEIN_KINASE_DOM"/>
    <property type="match status" value="1"/>
</dbReference>
<dbReference type="PROSITE" id="PS00107">
    <property type="entry name" value="PROTEIN_KINASE_ATP"/>
    <property type="match status" value="1"/>
</dbReference>
<keyword evidence="6" id="KW-0418">Kinase</keyword>
<feature type="compositionally biased region" description="Polar residues" evidence="4">
    <location>
        <begin position="206"/>
        <end position="215"/>
    </location>
</feature>
<keyword evidence="6" id="KW-0808">Transferase</keyword>
<dbReference type="Gene3D" id="3.30.200.20">
    <property type="entry name" value="Phosphorylase Kinase, domain 1"/>
    <property type="match status" value="1"/>
</dbReference>
<comment type="caution">
    <text evidence="6">The sequence shown here is derived from an EMBL/GenBank/DDBJ whole genome shotgun (WGS) entry which is preliminary data.</text>
</comment>
<proteinExistence type="predicted"/>
<keyword evidence="2 3" id="KW-0067">ATP-binding</keyword>
<evidence type="ECO:0000259" key="5">
    <source>
        <dbReference type="PROSITE" id="PS50011"/>
    </source>
</evidence>
<dbReference type="AlphaFoldDB" id="A0A433QXG2"/>
<dbReference type="InterPro" id="IPR000719">
    <property type="entry name" value="Prot_kinase_dom"/>
</dbReference>
<dbReference type="InterPro" id="IPR011009">
    <property type="entry name" value="Kinase-like_dom_sf"/>
</dbReference>
<keyword evidence="7" id="KW-1185">Reference proteome</keyword>
<dbReference type="Gene3D" id="1.10.510.10">
    <property type="entry name" value="Transferase(Phosphotransferase) domain 1"/>
    <property type="match status" value="1"/>
</dbReference>
<protein>
    <submittedName>
        <fullName evidence="6">Kinase-like domain-containing protein</fullName>
    </submittedName>
</protein>
<dbReference type="EMBL" id="RBNJ01000474">
    <property type="protein sequence ID" value="RUS34458.1"/>
    <property type="molecule type" value="Genomic_DNA"/>
</dbReference>